<evidence type="ECO:0000313" key="11">
    <source>
        <dbReference type="Proteomes" id="UP000184447"/>
    </source>
</evidence>
<reference evidence="10 11" key="1">
    <citation type="submission" date="2016-11" db="EMBL/GenBank/DDBJ databases">
        <authorList>
            <person name="Jaros S."/>
            <person name="Januszkiewicz K."/>
            <person name="Wedrychowicz H."/>
        </authorList>
    </citation>
    <scope>NUCLEOTIDE SEQUENCE [LARGE SCALE GENOMIC DNA]</scope>
    <source>
        <strain evidence="10 11">DSM 8605</strain>
    </source>
</reference>
<gene>
    <name evidence="10" type="ORF">SAMN02745207_01523</name>
</gene>
<comment type="catalytic activity">
    <reaction evidence="3">
        <text>(2S)-3-sulfolactaldehyde + NAD(+) + H2O = (2S)-3-sulfolactate + NADH + 2 H(+)</text>
        <dbReference type="Rhea" id="RHEA:47932"/>
        <dbReference type="ChEBI" id="CHEBI:15377"/>
        <dbReference type="ChEBI" id="CHEBI:15378"/>
        <dbReference type="ChEBI" id="CHEBI:57540"/>
        <dbReference type="ChEBI" id="CHEBI:57945"/>
        <dbReference type="ChEBI" id="CHEBI:61289"/>
        <dbReference type="ChEBI" id="CHEBI:90109"/>
        <dbReference type="EC" id="1.2.1.97"/>
    </reaction>
    <physiologicalReaction direction="left-to-right" evidence="3">
        <dbReference type="Rhea" id="RHEA:47933"/>
    </physiologicalReaction>
</comment>
<evidence type="ECO:0000256" key="1">
    <source>
        <dbReference type="ARBA" id="ARBA00009986"/>
    </source>
</evidence>
<dbReference type="PROSITE" id="PS00070">
    <property type="entry name" value="ALDEHYDE_DEHYDR_CYS"/>
    <property type="match status" value="1"/>
</dbReference>
<comment type="similarity">
    <text evidence="1 8">Belongs to the aldehyde dehydrogenase family.</text>
</comment>
<comment type="function">
    <text evidence="4">Part of the sulfo-TAL (or sulfo-SFT) pathway, a D-sulfoquinovose degradation pathway that produces sulfolactate (SL). Catalyzes the oxidation of 3-sulfolactaldehyde (SLA) to sulfolactate (SL).</text>
</comment>
<evidence type="ECO:0000256" key="7">
    <source>
        <dbReference type="PROSITE-ProRule" id="PRU10007"/>
    </source>
</evidence>
<name>A0A1M5U182_9CLOT</name>
<dbReference type="PROSITE" id="PS00687">
    <property type="entry name" value="ALDEHYDE_DEHYDR_GLU"/>
    <property type="match status" value="1"/>
</dbReference>
<sequence length="476" mass="52200">MNKISFKHLIGGELVDGLGKEMEVYSPITGKVIARFAEASSEQAILAAKEAEIAFKTWSKLSLSQREKYILNFANKLEENKETIIDLLIQETGKAYETAEYDFNMLPDCLRFFIEEAKRLDGSIIPDYDDGHMNMIIRKPVGVVVGYLAWNFPLLNIGYKLGPSLASGCTCVLKPAFITPLASLYVGMLAHESGMPAGVINMIAGAGASISETLNQSTIPDLITLIGSSQTGRKIVEQSATSIKHLSLELGGNAPVIVFDDADIEQAVSAIAKGKFTNSGQVCVAPNRVFVHKNIKDEFILKVKEFVEGITLGSGKDEADFLMGPLSSARAVSSMEYLIEDAVKKGAIILCGGKKAERDGYFFQPTVLMNVTKDMKVYQEEIFGPIMPILEFDENDDPVELANDTIYGLAAYVYTNNLKEALNLARNIDSGSVCVNEPFFTYNMPHGGCKESGVGKDCSRFSLEEYYYVQRISLKL</sequence>
<dbReference type="InterPro" id="IPR050740">
    <property type="entry name" value="Aldehyde_DH_Superfamily"/>
</dbReference>
<evidence type="ECO:0000256" key="2">
    <source>
        <dbReference type="ARBA" id="ARBA00023002"/>
    </source>
</evidence>
<dbReference type="PROSITE" id="PS50176">
    <property type="entry name" value="ARM_REPEAT"/>
    <property type="match status" value="1"/>
</dbReference>
<organism evidence="10 11">
    <name type="scientific">Clostridium grantii DSM 8605</name>
    <dbReference type="NCBI Taxonomy" id="1121316"/>
    <lineage>
        <taxon>Bacteria</taxon>
        <taxon>Bacillati</taxon>
        <taxon>Bacillota</taxon>
        <taxon>Clostridia</taxon>
        <taxon>Eubacteriales</taxon>
        <taxon>Clostridiaceae</taxon>
        <taxon>Clostridium</taxon>
    </lineage>
</organism>
<dbReference type="FunFam" id="3.40.605.10:FF:000007">
    <property type="entry name" value="NAD/NADP-dependent betaine aldehyde dehydrogenase"/>
    <property type="match status" value="1"/>
</dbReference>
<dbReference type="EMBL" id="FQXM01000007">
    <property type="protein sequence ID" value="SHH56845.1"/>
    <property type="molecule type" value="Genomic_DNA"/>
</dbReference>
<dbReference type="InterPro" id="IPR016163">
    <property type="entry name" value="Ald_DH_C"/>
</dbReference>
<dbReference type="PANTHER" id="PTHR43353">
    <property type="entry name" value="SUCCINATE-SEMIALDEHYDE DEHYDROGENASE, MITOCHONDRIAL"/>
    <property type="match status" value="1"/>
</dbReference>
<dbReference type="InterPro" id="IPR016161">
    <property type="entry name" value="Ald_DH/histidinol_DH"/>
</dbReference>
<evidence type="ECO:0000256" key="4">
    <source>
        <dbReference type="ARBA" id="ARBA00054572"/>
    </source>
</evidence>
<dbReference type="Pfam" id="PF00171">
    <property type="entry name" value="Aldedh"/>
    <property type="match status" value="1"/>
</dbReference>
<evidence type="ECO:0000259" key="9">
    <source>
        <dbReference type="Pfam" id="PF00171"/>
    </source>
</evidence>
<dbReference type="Proteomes" id="UP000184447">
    <property type="component" value="Unassembled WGS sequence"/>
</dbReference>
<dbReference type="GO" id="GO:0004777">
    <property type="term" value="F:succinate-semialdehyde dehydrogenase (NAD+) activity"/>
    <property type="evidence" value="ECO:0007669"/>
    <property type="project" value="TreeGrafter"/>
</dbReference>
<evidence type="ECO:0000256" key="8">
    <source>
        <dbReference type="RuleBase" id="RU003345"/>
    </source>
</evidence>
<dbReference type="AlphaFoldDB" id="A0A1M5U182"/>
<dbReference type="InterPro" id="IPR015590">
    <property type="entry name" value="Aldehyde_DH_dom"/>
</dbReference>
<proteinExistence type="inferred from homology"/>
<evidence type="ECO:0000256" key="3">
    <source>
        <dbReference type="ARBA" id="ARBA00050326"/>
    </source>
</evidence>
<evidence type="ECO:0000256" key="5">
    <source>
        <dbReference type="ARBA" id="ARBA00066984"/>
    </source>
</evidence>
<dbReference type="CDD" id="cd07103">
    <property type="entry name" value="ALDH_F5_SSADH_GabD"/>
    <property type="match status" value="1"/>
</dbReference>
<dbReference type="SUPFAM" id="SSF53720">
    <property type="entry name" value="ALDH-like"/>
    <property type="match status" value="1"/>
</dbReference>
<dbReference type="RefSeq" id="WP_073337843.1">
    <property type="nucleotide sequence ID" value="NZ_FQXM01000007.1"/>
</dbReference>
<dbReference type="GO" id="GO:0009450">
    <property type="term" value="P:gamma-aminobutyric acid catabolic process"/>
    <property type="evidence" value="ECO:0007669"/>
    <property type="project" value="TreeGrafter"/>
</dbReference>
<evidence type="ECO:0000313" key="10">
    <source>
        <dbReference type="EMBL" id="SHH56845.1"/>
    </source>
</evidence>
<dbReference type="STRING" id="1121316.SAMN02745207_01523"/>
<dbReference type="Gene3D" id="3.40.309.10">
    <property type="entry name" value="Aldehyde Dehydrogenase, Chain A, domain 2"/>
    <property type="match status" value="1"/>
</dbReference>
<dbReference type="InterPro" id="IPR016160">
    <property type="entry name" value="Ald_DH_CS_CYS"/>
</dbReference>
<keyword evidence="2 8" id="KW-0560">Oxidoreductase</keyword>
<keyword evidence="11" id="KW-1185">Reference proteome</keyword>
<feature type="active site" evidence="7">
    <location>
        <position position="249"/>
    </location>
</feature>
<feature type="domain" description="Aldehyde dehydrogenase" evidence="9">
    <location>
        <begin position="19"/>
        <end position="471"/>
    </location>
</feature>
<dbReference type="FunFam" id="3.40.309.10:FF:000009">
    <property type="entry name" value="Aldehyde dehydrogenase A"/>
    <property type="match status" value="1"/>
</dbReference>
<dbReference type="PANTHER" id="PTHR43353:SF6">
    <property type="entry name" value="CYTOPLASMIC ALDEHYDE DEHYDROGENASE (EUROFUNG)"/>
    <property type="match status" value="1"/>
</dbReference>
<dbReference type="InterPro" id="IPR016162">
    <property type="entry name" value="Ald_DH_N"/>
</dbReference>
<accession>A0A1M5U182</accession>
<dbReference type="OrthoDB" id="9762913at2"/>
<dbReference type="EC" id="1.2.1.97" evidence="5"/>
<protein>
    <recommendedName>
        <fullName evidence="6">3-sulfolactaldehyde dehydrogenase</fullName>
        <ecNumber evidence="5">1.2.1.97</ecNumber>
    </recommendedName>
</protein>
<evidence type="ECO:0000256" key="6">
    <source>
        <dbReference type="ARBA" id="ARBA00067277"/>
    </source>
</evidence>
<dbReference type="InterPro" id="IPR029510">
    <property type="entry name" value="Ald_DH_CS_GLU"/>
</dbReference>
<dbReference type="Gene3D" id="3.40.605.10">
    <property type="entry name" value="Aldehyde Dehydrogenase, Chain A, domain 1"/>
    <property type="match status" value="1"/>
</dbReference>
<dbReference type="InterPro" id="IPR000225">
    <property type="entry name" value="Armadillo"/>
</dbReference>